<keyword evidence="3" id="KW-1185">Reference proteome</keyword>
<evidence type="ECO:0000313" key="2">
    <source>
        <dbReference type="EMBL" id="MZR14455.1"/>
    </source>
</evidence>
<feature type="signal peptide" evidence="1">
    <location>
        <begin position="1"/>
        <end position="23"/>
    </location>
</feature>
<dbReference type="Proteomes" id="UP000467322">
    <property type="component" value="Unassembled WGS sequence"/>
</dbReference>
<dbReference type="AlphaFoldDB" id="A0A845M333"/>
<proteinExistence type="predicted"/>
<reference evidence="2 3" key="1">
    <citation type="submission" date="2019-12" db="EMBL/GenBank/DDBJ databases">
        <title>Maritimibacter sp. nov. sp. isolated from sea sand.</title>
        <authorList>
            <person name="Kim J."/>
            <person name="Jeong S.E."/>
            <person name="Jung H.S."/>
            <person name="Jeon C.O."/>
        </authorList>
    </citation>
    <scope>NUCLEOTIDE SEQUENCE [LARGE SCALE GENOMIC DNA]</scope>
    <source>
        <strain evidence="2 3">DP07</strain>
    </source>
</reference>
<keyword evidence="1" id="KW-0732">Signal</keyword>
<organism evidence="2 3">
    <name type="scientific">Maritimibacter harenae</name>
    <dbReference type="NCBI Taxonomy" id="2606218"/>
    <lineage>
        <taxon>Bacteria</taxon>
        <taxon>Pseudomonadati</taxon>
        <taxon>Pseudomonadota</taxon>
        <taxon>Alphaproteobacteria</taxon>
        <taxon>Rhodobacterales</taxon>
        <taxon>Roseobacteraceae</taxon>
        <taxon>Maritimibacter</taxon>
    </lineage>
</organism>
<dbReference type="EMBL" id="WTUX01000019">
    <property type="protein sequence ID" value="MZR14455.1"/>
    <property type="molecule type" value="Genomic_DNA"/>
</dbReference>
<accession>A0A845M333</accession>
<comment type="caution">
    <text evidence="2">The sequence shown here is derived from an EMBL/GenBank/DDBJ whole genome shotgun (WGS) entry which is preliminary data.</text>
</comment>
<sequence length="109" mass="11946">MFKQVRPLILATAAIAMAAPAAADPGKNRGVGWGVGGIPPGHAKKMDRHEEERLQVINNYIVVENPDNYSLPPLPSDELYVRRDNQLYRVARDTATVIEAIGIVSELLN</sequence>
<name>A0A845M333_9RHOB</name>
<evidence type="ECO:0000313" key="3">
    <source>
        <dbReference type="Proteomes" id="UP000467322"/>
    </source>
</evidence>
<evidence type="ECO:0000256" key="1">
    <source>
        <dbReference type="SAM" id="SignalP"/>
    </source>
</evidence>
<feature type="chain" id="PRO_5032654413" description="Nickel/cobalt transporter regulator" evidence="1">
    <location>
        <begin position="24"/>
        <end position="109"/>
    </location>
</feature>
<dbReference type="RefSeq" id="WP_161352577.1">
    <property type="nucleotide sequence ID" value="NZ_WTUX01000019.1"/>
</dbReference>
<evidence type="ECO:0008006" key="4">
    <source>
        <dbReference type="Google" id="ProtNLM"/>
    </source>
</evidence>
<gene>
    <name evidence="2" type="ORF">GQE99_15660</name>
</gene>
<protein>
    <recommendedName>
        <fullName evidence="4">Nickel/cobalt transporter regulator</fullName>
    </recommendedName>
</protein>